<sequence>MVPKSSGNVNTLEAPPSPPPGQCAAFLNPGSVLPELSSRCWTWACGSCSHRPSGTTVARATAALEIRKRSRCSTASAPAFLRSSPTPSRAPCKRLLNAADKLSRGLAASSALRRRSTEMPAVLRSTALTSAARSALLARLSGSVAKVVGALVLNLLIFCLPQVLFVQAGL</sequence>
<gene>
    <name evidence="2" type="ORF">BCR38DRAFT_416359</name>
</gene>
<comment type="caution">
    <text evidence="2">The sequence shown here is derived from an EMBL/GenBank/DDBJ whole genome shotgun (WGS) entry which is preliminary data.</text>
</comment>
<dbReference type="AlphaFoldDB" id="A0A1Y2EI69"/>
<proteinExistence type="predicted"/>
<keyword evidence="1" id="KW-0812">Transmembrane</keyword>
<dbReference type="EMBL" id="MCFJ01000001">
    <property type="protein sequence ID" value="ORY71279.1"/>
    <property type="molecule type" value="Genomic_DNA"/>
</dbReference>
<evidence type="ECO:0000313" key="3">
    <source>
        <dbReference type="Proteomes" id="UP000193689"/>
    </source>
</evidence>
<keyword evidence="1" id="KW-0472">Membrane</keyword>
<protein>
    <submittedName>
        <fullName evidence="2">Uncharacterized protein</fullName>
    </submittedName>
</protein>
<reference evidence="2 3" key="1">
    <citation type="submission" date="2016-07" db="EMBL/GenBank/DDBJ databases">
        <title>Pervasive Adenine N6-methylation of Active Genes in Fungi.</title>
        <authorList>
            <consortium name="DOE Joint Genome Institute"/>
            <person name="Mondo S.J."/>
            <person name="Dannebaum R.O."/>
            <person name="Kuo R.C."/>
            <person name="Labutti K."/>
            <person name="Haridas S."/>
            <person name="Kuo A."/>
            <person name="Salamov A."/>
            <person name="Ahrendt S.R."/>
            <person name="Lipzen A."/>
            <person name="Sullivan W."/>
            <person name="Andreopoulos W.B."/>
            <person name="Clum A."/>
            <person name="Lindquist E."/>
            <person name="Daum C."/>
            <person name="Ramamoorthy G.K."/>
            <person name="Gryganskyi A."/>
            <person name="Culley D."/>
            <person name="Magnuson J.K."/>
            <person name="James T.Y."/>
            <person name="O'Malley M.A."/>
            <person name="Stajich J.E."/>
            <person name="Spatafora J.W."/>
            <person name="Visel A."/>
            <person name="Grigoriev I.V."/>
        </authorList>
    </citation>
    <scope>NUCLEOTIDE SEQUENCE [LARGE SCALE GENOMIC DNA]</scope>
    <source>
        <strain evidence="2 3">CBS 129021</strain>
    </source>
</reference>
<dbReference type="InParanoid" id="A0A1Y2EI69"/>
<accession>A0A1Y2EI69</accession>
<feature type="transmembrane region" description="Helical" evidence="1">
    <location>
        <begin position="143"/>
        <end position="165"/>
    </location>
</feature>
<evidence type="ECO:0000256" key="1">
    <source>
        <dbReference type="SAM" id="Phobius"/>
    </source>
</evidence>
<dbReference type="RefSeq" id="XP_040720871.1">
    <property type="nucleotide sequence ID" value="XM_040859095.1"/>
</dbReference>
<dbReference type="GeneID" id="63775307"/>
<organism evidence="2 3">
    <name type="scientific">Pseudomassariella vexata</name>
    <dbReference type="NCBI Taxonomy" id="1141098"/>
    <lineage>
        <taxon>Eukaryota</taxon>
        <taxon>Fungi</taxon>
        <taxon>Dikarya</taxon>
        <taxon>Ascomycota</taxon>
        <taxon>Pezizomycotina</taxon>
        <taxon>Sordariomycetes</taxon>
        <taxon>Xylariomycetidae</taxon>
        <taxon>Amphisphaeriales</taxon>
        <taxon>Pseudomassariaceae</taxon>
        <taxon>Pseudomassariella</taxon>
    </lineage>
</organism>
<evidence type="ECO:0000313" key="2">
    <source>
        <dbReference type="EMBL" id="ORY71279.1"/>
    </source>
</evidence>
<feature type="non-terminal residue" evidence="2">
    <location>
        <position position="170"/>
    </location>
</feature>
<keyword evidence="1" id="KW-1133">Transmembrane helix</keyword>
<keyword evidence="3" id="KW-1185">Reference proteome</keyword>
<name>A0A1Y2EI69_9PEZI</name>
<dbReference type="Proteomes" id="UP000193689">
    <property type="component" value="Unassembled WGS sequence"/>
</dbReference>